<dbReference type="InterPro" id="IPR013785">
    <property type="entry name" value="Aldolase_TIM"/>
</dbReference>
<dbReference type="Pfam" id="PF00701">
    <property type="entry name" value="DHDPS"/>
    <property type="match status" value="1"/>
</dbReference>
<dbReference type="InterPro" id="IPR002220">
    <property type="entry name" value="DapA-like"/>
</dbReference>
<dbReference type="EMBL" id="CP026923">
    <property type="protein sequence ID" value="AVG24236.1"/>
    <property type="molecule type" value="Genomic_DNA"/>
</dbReference>
<dbReference type="KEGG" id="psai:C3B54_111286"/>
<name>A0A2L2BRD7_9MICO</name>
<dbReference type="Gene3D" id="3.20.20.70">
    <property type="entry name" value="Aldolase class I"/>
    <property type="match status" value="1"/>
</dbReference>
<dbReference type="PANTHER" id="PTHR12128:SF38">
    <property type="entry name" value="DIHYDRODIPICOLINATE SYNTHETASE FAMILY PROTEIN (AFU_ORTHOLOGUE AFUA_6G00110)"/>
    <property type="match status" value="1"/>
</dbReference>
<accession>A0A2L2BRD7</accession>
<comment type="similarity">
    <text evidence="2">Belongs to the DapA family.</text>
</comment>
<dbReference type="SMART" id="SM01130">
    <property type="entry name" value="DHDPS"/>
    <property type="match status" value="1"/>
</dbReference>
<dbReference type="OrthoDB" id="9778880at2"/>
<reference evidence="3 4" key="1">
    <citation type="submission" date="2018-02" db="EMBL/GenBank/DDBJ databases">
        <title>Complete genome of the streamlined marine actinobacterium Pontimonas salivibrio CL-TW6 adapted to coastal planktonic lifestype.</title>
        <authorList>
            <person name="Cho B.C."/>
            <person name="Hardies S.C."/>
            <person name="Jang G.I."/>
            <person name="Hwang C.Y."/>
        </authorList>
    </citation>
    <scope>NUCLEOTIDE SEQUENCE [LARGE SCALE GENOMIC DNA]</scope>
    <source>
        <strain evidence="3 4">CL-TW6</strain>
    </source>
</reference>
<dbReference type="RefSeq" id="WP_104913743.1">
    <property type="nucleotide sequence ID" value="NZ_CP026923.1"/>
</dbReference>
<dbReference type="SUPFAM" id="SSF51569">
    <property type="entry name" value="Aldolase"/>
    <property type="match status" value="1"/>
</dbReference>
<proteinExistence type="inferred from homology"/>
<keyword evidence="4" id="KW-1185">Reference proteome</keyword>
<evidence type="ECO:0000256" key="1">
    <source>
        <dbReference type="ARBA" id="ARBA00023239"/>
    </source>
</evidence>
<gene>
    <name evidence="3" type="ORF">C3B54_111286</name>
</gene>
<dbReference type="PIRSF" id="PIRSF001365">
    <property type="entry name" value="DHDPS"/>
    <property type="match status" value="1"/>
</dbReference>
<protein>
    <submittedName>
        <fullName evidence="3">4-hydroxy-tetrahydrodipicolinate synthase / 2-keto-6-phosphogluconate aldolase-like protein</fullName>
    </submittedName>
</protein>
<dbReference type="AlphaFoldDB" id="A0A2L2BRD7"/>
<evidence type="ECO:0000256" key="2">
    <source>
        <dbReference type="PIRNR" id="PIRNR001365"/>
    </source>
</evidence>
<sequence>MNAPDLRGVTPALVTPFNEDGSVDYDTVVSYTKWLKSIPGVTGVVVNAHAGEGTSLFEEERREIIETVAAKVPDFHIVAGVSGEGTAVVAREAEMAKEAGAHSVLLFPAASWTRFGYQKPAVSDRYRAVYDASELPIILFNWPNTTKATYSLDVLLELCALDGVFAIKDGARDMIRWDVETPIIRQNFPDIQMLTCQDEFLLHTMWESDGALVGYAALIPELMVELLEKAKAHDYDAAKEAYDRMMPITRAVYHRESHMESTMAMKLGLVERGLLKNAIVRSPLMPLEAEARGQVASALKSAGVI</sequence>
<evidence type="ECO:0000313" key="3">
    <source>
        <dbReference type="EMBL" id="AVG24236.1"/>
    </source>
</evidence>
<keyword evidence="1 2" id="KW-0456">Lyase</keyword>
<evidence type="ECO:0000313" key="4">
    <source>
        <dbReference type="Proteomes" id="UP000243077"/>
    </source>
</evidence>
<dbReference type="PANTHER" id="PTHR12128">
    <property type="entry name" value="DIHYDRODIPICOLINATE SYNTHASE"/>
    <property type="match status" value="1"/>
</dbReference>
<organism evidence="3 4">
    <name type="scientific">Pontimonas salivibrio</name>
    <dbReference type="NCBI Taxonomy" id="1159327"/>
    <lineage>
        <taxon>Bacteria</taxon>
        <taxon>Bacillati</taxon>
        <taxon>Actinomycetota</taxon>
        <taxon>Actinomycetes</taxon>
        <taxon>Micrococcales</taxon>
        <taxon>Microbacteriaceae</taxon>
        <taxon>Pontimonas</taxon>
    </lineage>
</organism>
<dbReference type="GO" id="GO:0008840">
    <property type="term" value="F:4-hydroxy-tetrahydrodipicolinate synthase activity"/>
    <property type="evidence" value="ECO:0007669"/>
    <property type="project" value="TreeGrafter"/>
</dbReference>
<dbReference type="CDD" id="cd00408">
    <property type="entry name" value="DHDPS-like"/>
    <property type="match status" value="1"/>
</dbReference>
<dbReference type="Proteomes" id="UP000243077">
    <property type="component" value="Chromosome"/>
</dbReference>